<dbReference type="EMBL" id="OX465077">
    <property type="protein sequence ID" value="CAI9266732.1"/>
    <property type="molecule type" value="Genomic_DNA"/>
</dbReference>
<protein>
    <submittedName>
        <fullName evidence="1">Uncharacterized protein</fullName>
    </submittedName>
</protein>
<organism evidence="1 2">
    <name type="scientific">Lactuca saligna</name>
    <name type="common">Willowleaf lettuce</name>
    <dbReference type="NCBI Taxonomy" id="75948"/>
    <lineage>
        <taxon>Eukaryota</taxon>
        <taxon>Viridiplantae</taxon>
        <taxon>Streptophyta</taxon>
        <taxon>Embryophyta</taxon>
        <taxon>Tracheophyta</taxon>
        <taxon>Spermatophyta</taxon>
        <taxon>Magnoliopsida</taxon>
        <taxon>eudicotyledons</taxon>
        <taxon>Gunneridae</taxon>
        <taxon>Pentapetalae</taxon>
        <taxon>asterids</taxon>
        <taxon>campanulids</taxon>
        <taxon>Asterales</taxon>
        <taxon>Asteraceae</taxon>
        <taxon>Cichorioideae</taxon>
        <taxon>Cichorieae</taxon>
        <taxon>Lactucinae</taxon>
        <taxon>Lactuca</taxon>
    </lineage>
</organism>
<accession>A0AA35YAC9</accession>
<gene>
    <name evidence="1" type="ORF">LSALG_LOCUS7269</name>
</gene>
<sequence length="176" mass="19999">MALDNRYNSWADQWDTEPEYYNGYPGNKSNHGSGGGIKIVIVDMSGALLEAYDELHRCCFLSTSRDAEETKENIVNLKRKLRIGIQRFDCKDQAKKMALDNSYNSWADQWDPEPEYYNGYPGSKSNHGSGNIIKSKVGEGFDKSKTVATTGMKKVKNGTTLGFRWIKDKYHKTTHK</sequence>
<evidence type="ECO:0000313" key="2">
    <source>
        <dbReference type="Proteomes" id="UP001177003"/>
    </source>
</evidence>
<name>A0AA35YAC9_LACSI</name>
<reference evidence="1" key="1">
    <citation type="submission" date="2023-04" db="EMBL/GenBank/DDBJ databases">
        <authorList>
            <person name="Vijverberg K."/>
            <person name="Xiong W."/>
            <person name="Schranz E."/>
        </authorList>
    </citation>
    <scope>NUCLEOTIDE SEQUENCE</scope>
</reference>
<dbReference type="PANTHER" id="PTHR33386:SF5">
    <property type="entry name" value="OS02G0740600 PROTEIN"/>
    <property type="match status" value="1"/>
</dbReference>
<keyword evidence="2" id="KW-1185">Reference proteome</keyword>
<dbReference type="Proteomes" id="UP001177003">
    <property type="component" value="Chromosome 1"/>
</dbReference>
<proteinExistence type="predicted"/>
<dbReference type="PANTHER" id="PTHR33386">
    <property type="entry name" value="OS02G0740600 PROTEIN"/>
    <property type="match status" value="1"/>
</dbReference>
<evidence type="ECO:0000313" key="1">
    <source>
        <dbReference type="EMBL" id="CAI9266732.1"/>
    </source>
</evidence>
<dbReference type="AlphaFoldDB" id="A0AA35YAC9"/>